<organism evidence="2 3">
    <name type="scientific">Lactobacillus delbrueckii</name>
    <dbReference type="NCBI Taxonomy" id="1584"/>
    <lineage>
        <taxon>Bacteria</taxon>
        <taxon>Bacillati</taxon>
        <taxon>Bacillota</taxon>
        <taxon>Bacilli</taxon>
        <taxon>Lactobacillales</taxon>
        <taxon>Lactobacillaceae</taxon>
        <taxon>Lactobacillus</taxon>
    </lineage>
</organism>
<dbReference type="Proteomes" id="UP001210502">
    <property type="component" value="Unassembled WGS sequence"/>
</dbReference>
<keyword evidence="1" id="KW-0732">Signal</keyword>
<sequence length="184" mass="20335">MKKIKRRIKKISISSLVGVALFPLLSSTTVVFAAEADNQKDSNYTTINVSDLSSWLNNVNTSSSLPANKEKELTNLKKQVNLSSKDTEFLKQQYLENHPNDPLASSKWKTAAAKSASKVVLPILKKFSKKAGVKLGDHALGIIIAIITGVEDNVQDRLYKAFRKMGFSKYWAGVTSRAIVFALF</sequence>
<protein>
    <submittedName>
        <fullName evidence="2">Uncharacterized protein</fullName>
    </submittedName>
</protein>
<feature type="signal peptide" evidence="1">
    <location>
        <begin position="1"/>
        <end position="33"/>
    </location>
</feature>
<evidence type="ECO:0000256" key="1">
    <source>
        <dbReference type="SAM" id="SignalP"/>
    </source>
</evidence>
<comment type="caution">
    <text evidence="2">The sequence shown here is derived from an EMBL/GenBank/DDBJ whole genome shotgun (WGS) entry which is preliminary data.</text>
</comment>
<name>A0AAW5YUX2_9LACO</name>
<dbReference type="AlphaFoldDB" id="A0AAW5YUX2"/>
<proteinExistence type="predicted"/>
<evidence type="ECO:0000313" key="2">
    <source>
        <dbReference type="EMBL" id="MDA3767861.1"/>
    </source>
</evidence>
<gene>
    <name evidence="2" type="ORF">PF586_05195</name>
</gene>
<dbReference type="RefSeq" id="WP_271024476.1">
    <property type="nucleotide sequence ID" value="NZ_JAQIEY010000012.1"/>
</dbReference>
<feature type="chain" id="PRO_5043543399" evidence="1">
    <location>
        <begin position="34"/>
        <end position="184"/>
    </location>
</feature>
<accession>A0AAW5YUX2</accession>
<evidence type="ECO:0000313" key="3">
    <source>
        <dbReference type="Proteomes" id="UP001210502"/>
    </source>
</evidence>
<dbReference type="EMBL" id="JAQIEY010000012">
    <property type="protein sequence ID" value="MDA3767861.1"/>
    <property type="molecule type" value="Genomic_DNA"/>
</dbReference>
<reference evidence="2" key="1">
    <citation type="submission" date="2023-01" db="EMBL/GenBank/DDBJ databases">
        <title>Sequencing of the bacterial strains from artisanal fermented milk Matsoni.</title>
        <authorList>
            <person name="Rozman V."/>
            <person name="Accetto T."/>
            <person name="Bogovic Matijasic B."/>
        </authorList>
    </citation>
    <scope>NUCLEOTIDE SEQUENCE</scope>
    <source>
        <strain evidence="2">Lbl333</strain>
    </source>
</reference>